<keyword evidence="4" id="KW-0238">DNA-binding</keyword>
<evidence type="ECO:0000259" key="9">
    <source>
        <dbReference type="PROSITE" id="PS51194"/>
    </source>
</evidence>
<evidence type="ECO:0000259" key="8">
    <source>
        <dbReference type="PROSITE" id="PS51192"/>
    </source>
</evidence>
<proteinExistence type="inferred from homology"/>
<feature type="domain" description="Helicase ATP-binding" evidence="8">
    <location>
        <begin position="20"/>
        <end position="212"/>
    </location>
</feature>
<feature type="domain" description="Helicase C-terminal" evidence="9">
    <location>
        <begin position="236"/>
        <end position="412"/>
    </location>
</feature>
<comment type="caution">
    <text evidence="10">The sequence shown here is derived from an EMBL/GenBank/DDBJ whole genome shotgun (WGS) entry which is preliminary data.</text>
</comment>
<evidence type="ECO:0000313" key="11">
    <source>
        <dbReference type="Proteomes" id="UP001150238"/>
    </source>
</evidence>
<dbReference type="InterPro" id="IPR027417">
    <property type="entry name" value="P-loop_NTPase"/>
</dbReference>
<name>A0A9W8ZTU4_9AGAR</name>
<dbReference type="GO" id="GO:0000724">
    <property type="term" value="P:double-strand break repair via homologous recombination"/>
    <property type="evidence" value="ECO:0007669"/>
    <property type="project" value="TreeGrafter"/>
</dbReference>
<dbReference type="PANTHER" id="PTHR13710">
    <property type="entry name" value="DNA HELICASE RECQ FAMILY MEMBER"/>
    <property type="match status" value="1"/>
</dbReference>
<dbReference type="GO" id="GO:0005524">
    <property type="term" value="F:ATP binding"/>
    <property type="evidence" value="ECO:0007669"/>
    <property type="project" value="UniProtKB-KW"/>
</dbReference>
<dbReference type="PROSITE" id="PS51194">
    <property type="entry name" value="HELICASE_CTER"/>
    <property type="match status" value="1"/>
</dbReference>
<sequence length="635" mass="70928">MCWKVTNCKQIPHELQLKIALAGSKGNDAFVVAGTGSGKTLASVLNQLLVESDEVTVMLSPLKRLQLSHVESIQALYSIETVAINEDTTNDNTFWEKVHDFLNKQPGSARLFLVTPEQCWRNSAGHLTRWGHLIRQHQFKKRVRYLIIDESHSIPTQGIAQYGLPAFRPAYGRLDELRVLLGPHIVSVALTATAPPHMRKVICAKALRPNHTSIITSSNRANTIYATHTVVGSIDNLENYKCFIQQPFDLSLQPRVLIFREHMAATVDLAQYLTSCLPPEYHHLGIIKHYHSGMSPTYLKETHYEFARAGGSCRILVATSAKSTGIDHRGINIVCVAGLSKTTALLLQEYGRVMRQLGCFGLAVLFSEQWVLDLDPEDFTTWDCEDLDRPCSHLKQNASAKDRAPFSLVVLVQTPMCLRSFFATYLGDTSPEACNYSGPFCCDRHPGSEFTLQAFLPGPLLTVSESDVPSAETSEKRKHKSVRPLVQCKALYRTLQKWLETAHCNDRLSAIRPRYYILSDANIKTLANAKVGELQCHSDVTNRIAQTAEWGVKWATSISQVIVDFDSAILASQNSAAKRTHKKAKIGESSYPSAEFIVDSDVDDDVMEAFLQDEKSSQKTQADLRRVLQIKTNFI</sequence>
<evidence type="ECO:0000256" key="6">
    <source>
        <dbReference type="ARBA" id="ARBA00034617"/>
    </source>
</evidence>
<dbReference type="GO" id="GO:0043138">
    <property type="term" value="F:3'-5' DNA helicase activity"/>
    <property type="evidence" value="ECO:0007669"/>
    <property type="project" value="UniProtKB-EC"/>
</dbReference>
<dbReference type="GO" id="GO:0016787">
    <property type="term" value="F:hydrolase activity"/>
    <property type="evidence" value="ECO:0007669"/>
    <property type="project" value="UniProtKB-KW"/>
</dbReference>
<dbReference type="Proteomes" id="UP001150238">
    <property type="component" value="Unassembled WGS sequence"/>
</dbReference>
<dbReference type="GO" id="GO:0005737">
    <property type="term" value="C:cytoplasm"/>
    <property type="evidence" value="ECO:0007669"/>
    <property type="project" value="TreeGrafter"/>
</dbReference>
<dbReference type="CDD" id="cd18785">
    <property type="entry name" value="SF2_C"/>
    <property type="match status" value="1"/>
</dbReference>
<dbReference type="Gene3D" id="3.40.50.300">
    <property type="entry name" value="P-loop containing nucleotide triphosphate hydrolases"/>
    <property type="match status" value="2"/>
</dbReference>
<dbReference type="AlphaFoldDB" id="A0A9W8ZTU4"/>
<keyword evidence="10" id="KW-0378">Hydrolase</keyword>
<evidence type="ECO:0000256" key="1">
    <source>
        <dbReference type="ARBA" id="ARBA00005446"/>
    </source>
</evidence>
<accession>A0A9W8ZTU4</accession>
<evidence type="ECO:0000256" key="7">
    <source>
        <dbReference type="ARBA" id="ARBA00034808"/>
    </source>
</evidence>
<reference evidence="10" key="2">
    <citation type="journal article" date="2023" name="Proc. Natl. Acad. Sci. U.S.A.">
        <title>A global phylogenomic analysis of the shiitake genus Lentinula.</title>
        <authorList>
            <person name="Sierra-Patev S."/>
            <person name="Min B."/>
            <person name="Naranjo-Ortiz M."/>
            <person name="Looney B."/>
            <person name="Konkel Z."/>
            <person name="Slot J.C."/>
            <person name="Sakamoto Y."/>
            <person name="Steenwyk J.L."/>
            <person name="Rokas A."/>
            <person name="Carro J."/>
            <person name="Camarero S."/>
            <person name="Ferreira P."/>
            <person name="Molpeceres G."/>
            <person name="Ruiz-Duenas F.J."/>
            <person name="Serrano A."/>
            <person name="Henrissat B."/>
            <person name="Drula E."/>
            <person name="Hughes K.W."/>
            <person name="Mata J.L."/>
            <person name="Ishikawa N.K."/>
            <person name="Vargas-Isla R."/>
            <person name="Ushijima S."/>
            <person name="Smith C.A."/>
            <person name="Donoghue J."/>
            <person name="Ahrendt S."/>
            <person name="Andreopoulos W."/>
            <person name="He G."/>
            <person name="LaButti K."/>
            <person name="Lipzen A."/>
            <person name="Ng V."/>
            <person name="Riley R."/>
            <person name="Sandor L."/>
            <person name="Barry K."/>
            <person name="Martinez A.T."/>
            <person name="Xiao Y."/>
            <person name="Gibbons J.G."/>
            <person name="Terashima K."/>
            <person name="Grigoriev I.V."/>
            <person name="Hibbett D."/>
        </authorList>
    </citation>
    <scope>NUCLEOTIDE SEQUENCE</scope>
    <source>
        <strain evidence="10">Sp2 HRB7682 ss15</strain>
    </source>
</reference>
<dbReference type="InterPro" id="IPR014001">
    <property type="entry name" value="Helicase_ATP-bd"/>
</dbReference>
<dbReference type="SUPFAM" id="SSF52540">
    <property type="entry name" value="P-loop containing nucleoside triphosphate hydrolases"/>
    <property type="match status" value="1"/>
</dbReference>
<gene>
    <name evidence="10" type="ORF">C8J55DRAFT_439648</name>
</gene>
<dbReference type="PANTHER" id="PTHR13710:SF105">
    <property type="entry name" value="ATP-DEPENDENT DNA HELICASE Q1"/>
    <property type="match status" value="1"/>
</dbReference>
<comment type="similarity">
    <text evidence="1">Belongs to the helicase family. RecQ subfamily.</text>
</comment>
<dbReference type="EC" id="5.6.2.4" evidence="7"/>
<evidence type="ECO:0000256" key="4">
    <source>
        <dbReference type="ARBA" id="ARBA00023125"/>
    </source>
</evidence>
<comment type="catalytic activity">
    <reaction evidence="6">
        <text>Couples ATP hydrolysis with the unwinding of duplex DNA by translocating in the 3'-5' direction.</text>
        <dbReference type="EC" id="5.6.2.4"/>
    </reaction>
</comment>
<evidence type="ECO:0000256" key="3">
    <source>
        <dbReference type="ARBA" id="ARBA00022840"/>
    </source>
</evidence>
<evidence type="ECO:0000313" key="10">
    <source>
        <dbReference type="EMBL" id="KAJ4466682.1"/>
    </source>
</evidence>
<dbReference type="PROSITE" id="PS51192">
    <property type="entry name" value="HELICASE_ATP_BIND_1"/>
    <property type="match status" value="1"/>
</dbReference>
<dbReference type="Pfam" id="PF00270">
    <property type="entry name" value="DEAD"/>
    <property type="match status" value="1"/>
</dbReference>
<evidence type="ECO:0000256" key="2">
    <source>
        <dbReference type="ARBA" id="ARBA00022741"/>
    </source>
</evidence>
<reference evidence="10" key="1">
    <citation type="submission" date="2022-08" db="EMBL/GenBank/DDBJ databases">
        <authorList>
            <consortium name="DOE Joint Genome Institute"/>
            <person name="Min B."/>
            <person name="Riley R."/>
            <person name="Sierra-Patev S."/>
            <person name="Naranjo-Ortiz M."/>
            <person name="Looney B."/>
            <person name="Konkel Z."/>
            <person name="Slot J.C."/>
            <person name="Sakamoto Y."/>
            <person name="Steenwyk J.L."/>
            <person name="Rokas A."/>
            <person name="Carro J."/>
            <person name="Camarero S."/>
            <person name="Ferreira P."/>
            <person name="Molpeceres G."/>
            <person name="Ruiz-Duenas F.J."/>
            <person name="Serrano A."/>
            <person name="Henrissat B."/>
            <person name="Drula E."/>
            <person name="Hughes K.W."/>
            <person name="Mata J.L."/>
            <person name="Ishikawa N.K."/>
            <person name="Vargas-Isla R."/>
            <person name="Ushijima S."/>
            <person name="Smith C.A."/>
            <person name="Ahrendt S."/>
            <person name="Andreopoulos W."/>
            <person name="He G."/>
            <person name="Labutti K."/>
            <person name="Lipzen A."/>
            <person name="Ng V."/>
            <person name="Sandor L."/>
            <person name="Barry K."/>
            <person name="Martinez A.T."/>
            <person name="Xiao Y."/>
            <person name="Gibbons J.G."/>
            <person name="Terashima K."/>
            <person name="Hibbett D.S."/>
            <person name="Grigoriev I.V."/>
        </authorList>
    </citation>
    <scope>NUCLEOTIDE SEQUENCE</scope>
    <source>
        <strain evidence="10">Sp2 HRB7682 ss15</strain>
    </source>
</reference>
<dbReference type="Pfam" id="PF00271">
    <property type="entry name" value="Helicase_C"/>
    <property type="match status" value="1"/>
</dbReference>
<dbReference type="InterPro" id="IPR011545">
    <property type="entry name" value="DEAD/DEAH_box_helicase_dom"/>
</dbReference>
<evidence type="ECO:0000256" key="5">
    <source>
        <dbReference type="ARBA" id="ARBA00023235"/>
    </source>
</evidence>
<dbReference type="GO" id="GO:0003677">
    <property type="term" value="F:DNA binding"/>
    <property type="evidence" value="ECO:0007669"/>
    <property type="project" value="UniProtKB-KW"/>
</dbReference>
<dbReference type="GO" id="GO:0005694">
    <property type="term" value="C:chromosome"/>
    <property type="evidence" value="ECO:0007669"/>
    <property type="project" value="TreeGrafter"/>
</dbReference>
<dbReference type="EMBL" id="JANVFS010000044">
    <property type="protein sequence ID" value="KAJ4466682.1"/>
    <property type="molecule type" value="Genomic_DNA"/>
</dbReference>
<dbReference type="GO" id="GO:0009378">
    <property type="term" value="F:four-way junction helicase activity"/>
    <property type="evidence" value="ECO:0007669"/>
    <property type="project" value="TreeGrafter"/>
</dbReference>
<protein>
    <recommendedName>
        <fullName evidence="7">DNA 3'-5' helicase</fullName>
        <ecNumber evidence="7">5.6.2.4</ecNumber>
    </recommendedName>
</protein>
<keyword evidence="5" id="KW-0413">Isomerase</keyword>
<organism evidence="10 11">
    <name type="scientific">Lentinula lateritia</name>
    <dbReference type="NCBI Taxonomy" id="40482"/>
    <lineage>
        <taxon>Eukaryota</taxon>
        <taxon>Fungi</taxon>
        <taxon>Dikarya</taxon>
        <taxon>Basidiomycota</taxon>
        <taxon>Agaricomycotina</taxon>
        <taxon>Agaricomycetes</taxon>
        <taxon>Agaricomycetidae</taxon>
        <taxon>Agaricales</taxon>
        <taxon>Marasmiineae</taxon>
        <taxon>Omphalotaceae</taxon>
        <taxon>Lentinula</taxon>
    </lineage>
</organism>
<keyword evidence="3" id="KW-0067">ATP-binding</keyword>
<dbReference type="SMART" id="SM00487">
    <property type="entry name" value="DEXDc"/>
    <property type="match status" value="1"/>
</dbReference>
<keyword evidence="2" id="KW-0547">Nucleotide-binding</keyword>
<dbReference type="InterPro" id="IPR001650">
    <property type="entry name" value="Helicase_C-like"/>
</dbReference>